<reference evidence="3" key="1">
    <citation type="submission" date="2016-10" db="EMBL/GenBank/DDBJ databases">
        <authorList>
            <person name="Varghese N."/>
            <person name="Submissions S."/>
        </authorList>
    </citation>
    <scope>NUCLEOTIDE SEQUENCE [LARGE SCALE GENOMIC DNA]</scope>
    <source>
        <strain evidence="3">BL36</strain>
    </source>
</reference>
<dbReference type="AlphaFoldDB" id="A0A1I4VF55"/>
<dbReference type="STRING" id="582667.SAMN05192568_10979"/>
<feature type="compositionally biased region" description="Basic and acidic residues" evidence="1">
    <location>
        <begin position="16"/>
        <end position="26"/>
    </location>
</feature>
<organism evidence="2 3">
    <name type="scientific">Methylobacterium pseudosasicola</name>
    <dbReference type="NCBI Taxonomy" id="582667"/>
    <lineage>
        <taxon>Bacteria</taxon>
        <taxon>Pseudomonadati</taxon>
        <taxon>Pseudomonadota</taxon>
        <taxon>Alphaproteobacteria</taxon>
        <taxon>Hyphomicrobiales</taxon>
        <taxon>Methylobacteriaceae</taxon>
        <taxon>Methylobacterium</taxon>
    </lineage>
</organism>
<evidence type="ECO:0000313" key="2">
    <source>
        <dbReference type="EMBL" id="SFM99713.1"/>
    </source>
</evidence>
<protein>
    <submittedName>
        <fullName evidence="2">Uncharacterized protein</fullName>
    </submittedName>
</protein>
<feature type="region of interest" description="Disordered" evidence="1">
    <location>
        <begin position="13"/>
        <end position="63"/>
    </location>
</feature>
<sequence length="215" mass="22446">MLEGSANGTFSTLTRWVEKGGERGDKTFSTTTPYRVGGGGGGGSPQGGGGEPPQSASEALILPSDPNAGSAGISSLLDSCAVAQCHRDDGRHSVDGLSAILGVIAGDAQPQSAVGVLPIRKVAIQPISENFDGARVVLIKIPSTAMVFYCGILSTAVCGQQIHWTRASSSDNEIERFGDHSIDKRHRSLRNRQRMTQLISVRDTDPGYAAARSGP</sequence>
<name>A0A1I4VF55_9HYPH</name>
<proteinExistence type="predicted"/>
<keyword evidence="3" id="KW-1185">Reference proteome</keyword>
<evidence type="ECO:0000313" key="3">
    <source>
        <dbReference type="Proteomes" id="UP000199048"/>
    </source>
</evidence>
<dbReference type="Proteomes" id="UP000199048">
    <property type="component" value="Unassembled WGS sequence"/>
</dbReference>
<dbReference type="EMBL" id="FOTK01000097">
    <property type="protein sequence ID" value="SFM99713.1"/>
    <property type="molecule type" value="Genomic_DNA"/>
</dbReference>
<feature type="compositionally biased region" description="Gly residues" evidence="1">
    <location>
        <begin position="36"/>
        <end position="51"/>
    </location>
</feature>
<gene>
    <name evidence="2" type="ORF">SAMN05192568_10979</name>
</gene>
<evidence type="ECO:0000256" key="1">
    <source>
        <dbReference type="SAM" id="MobiDB-lite"/>
    </source>
</evidence>
<accession>A0A1I4VF55</accession>